<feature type="compositionally biased region" description="Polar residues" evidence="2">
    <location>
        <begin position="11"/>
        <end position="27"/>
    </location>
</feature>
<proteinExistence type="predicted"/>
<feature type="region of interest" description="Disordered" evidence="2">
    <location>
        <begin position="508"/>
        <end position="552"/>
    </location>
</feature>
<evidence type="ECO:0000313" key="3">
    <source>
        <dbReference type="EMBL" id="KAG1311557.1"/>
    </source>
</evidence>
<evidence type="ECO:0000313" key="4">
    <source>
        <dbReference type="Proteomes" id="UP000716291"/>
    </source>
</evidence>
<name>A0A9P7BU58_RHIOR</name>
<dbReference type="Proteomes" id="UP000716291">
    <property type="component" value="Unassembled WGS sequence"/>
</dbReference>
<dbReference type="PANTHER" id="PTHR23159:SF31">
    <property type="entry name" value="CENTROSOME-ASSOCIATED PROTEIN CEP250 ISOFORM X1"/>
    <property type="match status" value="1"/>
</dbReference>
<feature type="compositionally biased region" description="Polar residues" evidence="2">
    <location>
        <begin position="477"/>
        <end position="486"/>
    </location>
</feature>
<dbReference type="OrthoDB" id="2238957at2759"/>
<evidence type="ECO:0000256" key="1">
    <source>
        <dbReference type="SAM" id="Coils"/>
    </source>
</evidence>
<feature type="compositionally biased region" description="Polar residues" evidence="2">
    <location>
        <begin position="571"/>
        <end position="589"/>
    </location>
</feature>
<feature type="compositionally biased region" description="Low complexity" evidence="2">
    <location>
        <begin position="590"/>
        <end position="600"/>
    </location>
</feature>
<organism evidence="3 4">
    <name type="scientific">Rhizopus oryzae</name>
    <name type="common">Mucormycosis agent</name>
    <name type="synonym">Rhizopus arrhizus var. delemar</name>
    <dbReference type="NCBI Taxonomy" id="64495"/>
    <lineage>
        <taxon>Eukaryota</taxon>
        <taxon>Fungi</taxon>
        <taxon>Fungi incertae sedis</taxon>
        <taxon>Mucoromycota</taxon>
        <taxon>Mucoromycotina</taxon>
        <taxon>Mucoromycetes</taxon>
        <taxon>Mucorales</taxon>
        <taxon>Mucorineae</taxon>
        <taxon>Rhizopodaceae</taxon>
        <taxon>Rhizopus</taxon>
    </lineage>
</organism>
<feature type="region of interest" description="Disordered" evidence="2">
    <location>
        <begin position="1"/>
        <end position="28"/>
    </location>
</feature>
<feature type="compositionally biased region" description="Low complexity" evidence="2">
    <location>
        <begin position="530"/>
        <end position="552"/>
    </location>
</feature>
<accession>A0A9P7BU58</accession>
<sequence length="990" mass="110836">MSDAGQEVNEVDQTATDTGEQTSNNVESLKKRIISTSKLFQYLKAAKQDVDTKAEKIQELKTQLEAAEKITELRNKEYQQLEEKYKLLISSKGEDPTELKNKAKMLEQTIEKLKHEKATVESSVNSSQSYIKQLEAKCESLNEAVKKKGASSSISSKQIADQKQLHQELAKKSKEFDQLKAQLEEERNEKEQVDDELMELQINHDMLKTKHNETSEELQAYKSKCDSLEHECKKLRSSNTELESRLITAEKRATDAESTIAEQKKYAPSFTIEHSTSQNKSNERLRLARAELKLVKFENESLRNQIKAMYLRQESIDSLSGSDEDVNVEVALSSTQMATTSSPVFTQPIETTPKSMCKQPQTQHIPSTQASHVIRRISTSSVQSPPYVNNSSSSPCFEMPTVTPEIMRRQSLANKTPTTSPSTSPTILRKENPVETVDKVAYRVSGLIPPPPVLSPTTKKPSTKPRSKLAKFVNSRNPSKMISSNPIPLHKKQPLNPVNNSTTVNTTPVNSTSANITNVNSTPITSGPATNTSVNNTPVSNRSDNNVSDNNRRVNILPANNIPTDIIHMISTSSNSTPAGSTSANVKSQNNTSANNVPVNNKRVNADSTVATSDQPIKKKQRPDIQYLKTADQSINTKYTVPTYINLSAELSYILSEMETCFEKIKSAASPSTPSDSTYGIPGGVRISVPSTIDKREKSYAWLLWALAREDMAAYDKTLKSLFQIIIERIKSTRPQSTLMRYIRTVSILCKESSDIERIRTLCYDVIRYSRCIANTMTCLLNVACIYSDSLEIKETNQKIGECLLHKSICSIAVSIINTTQKENIKEIYFKIASICQWPSINDTPSLNTAVDLVTNTLKDPRFKELYDKDKVAFENLKFCIIKSLELLLSTMDNWAFVYDEYIRGTLWPLLGEEVLDNVCLELLAVLGSLGQDKPGIMALVQKFLDVLKAKQVKDVEIYQLTAANGLILLSQDKPEFMKIAVDWLNKYKK</sequence>
<feature type="compositionally biased region" description="Polar residues" evidence="2">
    <location>
        <begin position="514"/>
        <end position="529"/>
    </location>
</feature>
<feature type="region of interest" description="Disordered" evidence="2">
    <location>
        <begin position="571"/>
        <end position="600"/>
    </location>
</feature>
<feature type="region of interest" description="Disordered" evidence="2">
    <location>
        <begin position="477"/>
        <end position="496"/>
    </location>
</feature>
<protein>
    <submittedName>
        <fullName evidence="3">Uncharacterized protein</fullName>
    </submittedName>
</protein>
<dbReference type="Gene3D" id="1.20.5.340">
    <property type="match status" value="1"/>
</dbReference>
<dbReference type="EMBL" id="JAANQT010000376">
    <property type="protein sequence ID" value="KAG1311557.1"/>
    <property type="molecule type" value="Genomic_DNA"/>
</dbReference>
<keyword evidence="4" id="KW-1185">Reference proteome</keyword>
<dbReference type="InterPro" id="IPR016024">
    <property type="entry name" value="ARM-type_fold"/>
</dbReference>
<dbReference type="AlphaFoldDB" id="A0A9P7BU58"/>
<keyword evidence="1" id="KW-0175">Coiled coil</keyword>
<dbReference type="SUPFAM" id="SSF48371">
    <property type="entry name" value="ARM repeat"/>
    <property type="match status" value="1"/>
</dbReference>
<comment type="caution">
    <text evidence="3">The sequence shown here is derived from an EMBL/GenBank/DDBJ whole genome shotgun (WGS) entry which is preliminary data.</text>
</comment>
<feature type="coiled-coil region" evidence="1">
    <location>
        <begin position="43"/>
        <end position="305"/>
    </location>
</feature>
<gene>
    <name evidence="3" type="ORF">G6F64_003722</name>
</gene>
<evidence type="ECO:0000256" key="2">
    <source>
        <dbReference type="SAM" id="MobiDB-lite"/>
    </source>
</evidence>
<reference evidence="3" key="1">
    <citation type="journal article" date="2020" name="Microb. Genom.">
        <title>Genetic diversity of clinical and environmental Mucorales isolates obtained from an investigation of mucormycosis cases among solid organ transplant recipients.</title>
        <authorList>
            <person name="Nguyen M.H."/>
            <person name="Kaul D."/>
            <person name="Muto C."/>
            <person name="Cheng S.J."/>
            <person name="Richter R.A."/>
            <person name="Bruno V.M."/>
            <person name="Liu G."/>
            <person name="Beyhan S."/>
            <person name="Sundermann A.J."/>
            <person name="Mounaud S."/>
            <person name="Pasculle A.W."/>
            <person name="Nierman W.C."/>
            <person name="Driscoll E."/>
            <person name="Cumbie R."/>
            <person name="Clancy C.J."/>
            <person name="Dupont C.L."/>
        </authorList>
    </citation>
    <scope>NUCLEOTIDE SEQUENCE</scope>
    <source>
        <strain evidence="3">GL11</strain>
    </source>
</reference>
<dbReference type="PANTHER" id="PTHR23159">
    <property type="entry name" value="CENTROSOMAL PROTEIN 2"/>
    <property type="match status" value="1"/>
</dbReference>